<gene>
    <name evidence="6" type="ORF">ABZ507_12590</name>
</gene>
<dbReference type="InterPro" id="IPR032387">
    <property type="entry name" value="ACAS_N"/>
</dbReference>
<feature type="compositionally biased region" description="Basic and acidic residues" evidence="2">
    <location>
        <begin position="661"/>
        <end position="674"/>
    </location>
</feature>
<dbReference type="Gene3D" id="3.40.50.12780">
    <property type="entry name" value="N-terminal domain of ligase-like"/>
    <property type="match status" value="1"/>
</dbReference>
<feature type="domain" description="AMP-dependent synthetase/ligase" evidence="3">
    <location>
        <begin position="76"/>
        <end position="479"/>
    </location>
</feature>
<dbReference type="SUPFAM" id="SSF56801">
    <property type="entry name" value="Acetyl-CoA synthetase-like"/>
    <property type="match status" value="1"/>
</dbReference>
<dbReference type="InterPro" id="IPR000873">
    <property type="entry name" value="AMP-dep_synth/lig_dom"/>
</dbReference>
<feature type="domain" description="AMP-binding enzyme C-terminal" evidence="4">
    <location>
        <begin position="543"/>
        <end position="621"/>
    </location>
</feature>
<dbReference type="PANTHER" id="PTHR43347:SF3">
    <property type="entry name" value="ACYL-COA SYNTHETASE SHORT-CHAIN FAMILY MEMBER 3, MITOCHONDRIAL"/>
    <property type="match status" value="1"/>
</dbReference>
<evidence type="ECO:0000313" key="7">
    <source>
        <dbReference type="Proteomes" id="UP001550535"/>
    </source>
</evidence>
<feature type="compositionally biased region" description="Low complexity" evidence="2">
    <location>
        <begin position="675"/>
        <end position="687"/>
    </location>
</feature>
<evidence type="ECO:0000313" key="6">
    <source>
        <dbReference type="EMBL" id="MEU2122645.1"/>
    </source>
</evidence>
<dbReference type="RefSeq" id="WP_084489338.1">
    <property type="nucleotide sequence ID" value="NZ_JBEYBM010000024.1"/>
</dbReference>
<name>A0ABV2X9R6_9NOCA</name>
<dbReference type="EMBL" id="JBEYBR010000026">
    <property type="protein sequence ID" value="MEU2122645.1"/>
    <property type="molecule type" value="Genomic_DNA"/>
</dbReference>
<proteinExistence type="inferred from homology"/>
<dbReference type="InterPro" id="IPR045851">
    <property type="entry name" value="AMP-bd_C_sf"/>
</dbReference>
<feature type="region of interest" description="Disordered" evidence="2">
    <location>
        <begin position="659"/>
        <end position="687"/>
    </location>
</feature>
<evidence type="ECO:0000256" key="2">
    <source>
        <dbReference type="SAM" id="MobiDB-lite"/>
    </source>
</evidence>
<comment type="caution">
    <text evidence="6">The sequence shown here is derived from an EMBL/GenBank/DDBJ whole genome shotgun (WGS) entry which is preliminary data.</text>
</comment>
<dbReference type="Proteomes" id="UP001550535">
    <property type="component" value="Unassembled WGS sequence"/>
</dbReference>
<dbReference type="Pfam" id="PF13193">
    <property type="entry name" value="AMP-binding_C"/>
    <property type="match status" value="1"/>
</dbReference>
<dbReference type="Pfam" id="PF00501">
    <property type="entry name" value="AMP-binding"/>
    <property type="match status" value="1"/>
</dbReference>
<comment type="similarity">
    <text evidence="1">Belongs to the ATP-dependent AMP-binding enzyme family.</text>
</comment>
<evidence type="ECO:0000259" key="4">
    <source>
        <dbReference type="Pfam" id="PF13193"/>
    </source>
</evidence>
<dbReference type="InterPro" id="IPR042099">
    <property type="entry name" value="ANL_N_sf"/>
</dbReference>
<keyword evidence="7" id="KW-1185">Reference proteome</keyword>
<feature type="domain" description="Acetyl-coenzyme A synthetase N-terminal" evidence="5">
    <location>
        <begin position="7"/>
        <end position="61"/>
    </location>
</feature>
<reference evidence="6 7" key="1">
    <citation type="submission" date="2024-06" db="EMBL/GenBank/DDBJ databases">
        <title>The Natural Products Discovery Center: Release of the First 8490 Sequenced Strains for Exploring Actinobacteria Biosynthetic Diversity.</title>
        <authorList>
            <person name="Kalkreuter E."/>
            <person name="Kautsar S.A."/>
            <person name="Yang D."/>
            <person name="Bader C.D."/>
            <person name="Teijaro C.N."/>
            <person name="Fluegel L."/>
            <person name="Davis C.M."/>
            <person name="Simpson J.R."/>
            <person name="Lauterbach L."/>
            <person name="Steele A.D."/>
            <person name="Gui C."/>
            <person name="Meng S."/>
            <person name="Li G."/>
            <person name="Viehrig K."/>
            <person name="Ye F."/>
            <person name="Su P."/>
            <person name="Kiefer A.F."/>
            <person name="Nichols A."/>
            <person name="Cepeda A.J."/>
            <person name="Yan W."/>
            <person name="Fan B."/>
            <person name="Jiang Y."/>
            <person name="Adhikari A."/>
            <person name="Zheng C.-J."/>
            <person name="Schuster L."/>
            <person name="Cowan T.M."/>
            <person name="Smanski M.J."/>
            <person name="Chevrette M.G."/>
            <person name="De Carvalho L.P.S."/>
            <person name="Shen B."/>
        </authorList>
    </citation>
    <scope>NUCLEOTIDE SEQUENCE [LARGE SCALE GENOMIC DNA]</scope>
    <source>
        <strain evidence="6 7">NPDC019434</strain>
    </source>
</reference>
<evidence type="ECO:0000259" key="3">
    <source>
        <dbReference type="Pfam" id="PF00501"/>
    </source>
</evidence>
<sequence length="687" mass="74170">MNVRQEYRPAYQTSLVDPAEFWAGAAEAIDWDVPPAQILDLSARPVARWFSGARLNTSFNALDRHVYPTAPGAPSRADQPALIYDSAMTDAAVVYTYAELLDEVSRFAGAMVRLGVSAGDRVVIYLPMIPEAVIAMLACARIGAVHSVVFGGFAAPELAARIDDAEPVLIITASGGLEPGKKIEYPPIVLQALDLAETTAPRTVIVKQRPQFDTIPFPAPQPATEYLPSSTQTVAAQWLDWDDAVRDAPPADPVSVAATDPLYILYTSGTTGKPKGVVRDNGGHAVALAWSMRNIYDVDAGRVMWAASDVGWVVGHSYIVYAPLLVGATTLLYEGKPIGTPDAGAYWRVVAEHKVDVLFTAPTALRAIRKADPDAELAHRHDLSSLRALFCAGERLDPATYAWAEETLLAGRSDCPVVDHWWQTETGWPICANPLGLQELPIKPGSASVPVPGYRLRVLDSSGNAVAPNTEGNIVIGLPLPPGTLTGLWRDDARYERSYLSAYPGHYLTGDSGYFDEDGYLYVLGRSDDVINMAGHRLSAGSIEAAIAGHEAVAECAVIGLPDELKGHRPLAYVVLKSGVEIDPDRLRDELIERVRTQVGAIATLHDAIVVTALPKTRSGKILRKTIRQITSGETFEVPSTIEDPGVLAALEQQIRSARPQWRDPAHDDNENTDHVVTPHVDPVVPS</sequence>
<dbReference type="PROSITE" id="PS00455">
    <property type="entry name" value="AMP_BINDING"/>
    <property type="match status" value="1"/>
</dbReference>
<evidence type="ECO:0000256" key="1">
    <source>
        <dbReference type="ARBA" id="ARBA00006432"/>
    </source>
</evidence>
<dbReference type="InterPro" id="IPR020845">
    <property type="entry name" value="AMP-binding_CS"/>
</dbReference>
<protein>
    <submittedName>
        <fullName evidence="6">AMP-binding protein</fullName>
    </submittedName>
</protein>
<evidence type="ECO:0000259" key="5">
    <source>
        <dbReference type="Pfam" id="PF16177"/>
    </source>
</evidence>
<dbReference type="Gene3D" id="3.30.300.30">
    <property type="match status" value="1"/>
</dbReference>
<organism evidence="6 7">
    <name type="scientific">Nocardia niwae</name>
    <dbReference type="NCBI Taxonomy" id="626084"/>
    <lineage>
        <taxon>Bacteria</taxon>
        <taxon>Bacillati</taxon>
        <taxon>Actinomycetota</taxon>
        <taxon>Actinomycetes</taxon>
        <taxon>Mycobacteriales</taxon>
        <taxon>Nocardiaceae</taxon>
        <taxon>Nocardia</taxon>
    </lineage>
</organism>
<dbReference type="InterPro" id="IPR025110">
    <property type="entry name" value="AMP-bd_C"/>
</dbReference>
<accession>A0ABV2X9R6</accession>
<dbReference type="Pfam" id="PF16177">
    <property type="entry name" value="ACAS_N"/>
    <property type="match status" value="1"/>
</dbReference>
<dbReference type="PANTHER" id="PTHR43347">
    <property type="entry name" value="ACYL-COA SYNTHETASE"/>
    <property type="match status" value="1"/>
</dbReference>